<comment type="subcellular location">
    <subcellularLocation>
        <location evidence="1">Membrane</location>
        <topology evidence="1">Multi-pass membrane protein</topology>
    </subcellularLocation>
</comment>
<dbReference type="Pfam" id="PF04479">
    <property type="entry name" value="RTA1"/>
    <property type="match status" value="1"/>
</dbReference>
<feature type="non-terminal residue" evidence="6">
    <location>
        <position position="340"/>
    </location>
</feature>
<feature type="transmembrane region" description="Helical" evidence="5">
    <location>
        <begin position="40"/>
        <end position="60"/>
    </location>
</feature>
<comment type="caution">
    <text evidence="6">The sequence shown here is derived from an EMBL/GenBank/DDBJ whole genome shotgun (WGS) entry which is preliminary data.</text>
</comment>
<evidence type="ECO:0000313" key="7">
    <source>
        <dbReference type="Proteomes" id="UP000258309"/>
    </source>
</evidence>
<accession>A0A3E2HIF8</accession>
<evidence type="ECO:0000256" key="5">
    <source>
        <dbReference type="SAM" id="Phobius"/>
    </source>
</evidence>
<feature type="transmembrane region" description="Helical" evidence="5">
    <location>
        <begin position="96"/>
        <end position="118"/>
    </location>
</feature>
<evidence type="ECO:0000313" key="6">
    <source>
        <dbReference type="EMBL" id="RFU33095.1"/>
    </source>
</evidence>
<gene>
    <name evidence="6" type="ORF">B7463_g3231</name>
</gene>
<dbReference type="GO" id="GO:0000324">
    <property type="term" value="C:fungal-type vacuole"/>
    <property type="evidence" value="ECO:0007669"/>
    <property type="project" value="TreeGrafter"/>
</dbReference>
<protein>
    <recommendedName>
        <fullName evidence="8">RTA1-domain-containing protein</fullName>
    </recommendedName>
</protein>
<keyword evidence="3 5" id="KW-1133">Transmembrane helix</keyword>
<dbReference type="PANTHER" id="PTHR31465">
    <property type="entry name" value="PROTEIN RTA1-RELATED"/>
    <property type="match status" value="1"/>
</dbReference>
<feature type="transmembrane region" description="Helical" evidence="5">
    <location>
        <begin position="179"/>
        <end position="201"/>
    </location>
</feature>
<dbReference type="EMBL" id="NCSJ02000041">
    <property type="protein sequence ID" value="RFU33095.1"/>
    <property type="molecule type" value="Genomic_DNA"/>
</dbReference>
<name>A0A3E2HIF8_SCYLI</name>
<dbReference type="InterPro" id="IPR007568">
    <property type="entry name" value="RTA1"/>
</dbReference>
<reference evidence="6 7" key="1">
    <citation type="submission" date="2018-05" db="EMBL/GenBank/DDBJ databases">
        <title>Draft genome sequence of Scytalidium lignicola DSM 105466, a ubiquitous saprotrophic fungus.</title>
        <authorList>
            <person name="Buettner E."/>
            <person name="Gebauer A.M."/>
            <person name="Hofrichter M."/>
            <person name="Liers C."/>
            <person name="Kellner H."/>
        </authorList>
    </citation>
    <scope>NUCLEOTIDE SEQUENCE [LARGE SCALE GENOMIC DNA]</scope>
    <source>
        <strain evidence="6 7">DSM 105466</strain>
    </source>
</reference>
<evidence type="ECO:0000256" key="2">
    <source>
        <dbReference type="ARBA" id="ARBA00022692"/>
    </source>
</evidence>
<dbReference type="AlphaFoldDB" id="A0A3E2HIF8"/>
<feature type="non-terminal residue" evidence="6">
    <location>
        <position position="1"/>
    </location>
</feature>
<keyword evidence="4 5" id="KW-0472">Membrane</keyword>
<keyword evidence="7" id="KW-1185">Reference proteome</keyword>
<dbReference type="Proteomes" id="UP000258309">
    <property type="component" value="Unassembled WGS sequence"/>
</dbReference>
<keyword evidence="2 5" id="KW-0812">Transmembrane</keyword>
<organism evidence="6 7">
    <name type="scientific">Scytalidium lignicola</name>
    <name type="common">Hyphomycete</name>
    <dbReference type="NCBI Taxonomy" id="5539"/>
    <lineage>
        <taxon>Eukaryota</taxon>
        <taxon>Fungi</taxon>
        <taxon>Dikarya</taxon>
        <taxon>Ascomycota</taxon>
        <taxon>Pezizomycotina</taxon>
        <taxon>Leotiomycetes</taxon>
        <taxon>Leotiomycetes incertae sedis</taxon>
        <taxon>Scytalidium</taxon>
    </lineage>
</organism>
<evidence type="ECO:0008006" key="8">
    <source>
        <dbReference type="Google" id="ProtNLM"/>
    </source>
</evidence>
<evidence type="ECO:0000256" key="1">
    <source>
        <dbReference type="ARBA" id="ARBA00004141"/>
    </source>
</evidence>
<feature type="transmembrane region" description="Helical" evidence="5">
    <location>
        <begin position="245"/>
        <end position="263"/>
    </location>
</feature>
<dbReference type="OrthoDB" id="4521223at2759"/>
<sequence>MSNENPFLYPNITSVSQCNINVCNIQDATVTYIPTLFGNALYAGVFGALLISQAGLLVYYRTWTYSIAMLCGCILEVIGYVSRIFMHFNVWESNPFLIYLITLTVGPVFYSAAIYVTLSRIIVHYGVENSRFATKTISITFMTSDFVSLVLQAVGGALADTASTQTDQDLGVHIMVAGLGFQVFSICVFITVATDFGLRVWKHVKINKRLSEAGGQNSRHESENGLIREFGVGQSHMKSELSFKLFLISLSLATFFILVRSAFRVAELVNGFSGSLANDEVTLMILEGAMISLATILLTVFHPGHAFKGRWSDAGWEQKPGYTRNRGKSDSVIDEEIEMA</sequence>
<proteinExistence type="predicted"/>
<evidence type="ECO:0000256" key="4">
    <source>
        <dbReference type="ARBA" id="ARBA00023136"/>
    </source>
</evidence>
<dbReference type="GO" id="GO:0005886">
    <property type="term" value="C:plasma membrane"/>
    <property type="evidence" value="ECO:0007669"/>
    <property type="project" value="TreeGrafter"/>
</dbReference>
<feature type="transmembrane region" description="Helical" evidence="5">
    <location>
        <begin position="67"/>
        <end position="90"/>
    </location>
</feature>
<dbReference type="OMA" id="AIACICM"/>
<evidence type="ECO:0000256" key="3">
    <source>
        <dbReference type="ARBA" id="ARBA00022989"/>
    </source>
</evidence>
<feature type="transmembrane region" description="Helical" evidence="5">
    <location>
        <begin position="283"/>
        <end position="301"/>
    </location>
</feature>
<feature type="transmembrane region" description="Helical" evidence="5">
    <location>
        <begin position="139"/>
        <end position="159"/>
    </location>
</feature>
<dbReference type="PANTHER" id="PTHR31465:SF9">
    <property type="entry name" value="SPHINGOID LONG-CHAIN BASE TRANSPORTER RSB1"/>
    <property type="match status" value="1"/>
</dbReference>